<gene>
    <name evidence="1" type="ORF">V6E02_00820</name>
</gene>
<name>A0ABV0EAT9_9BURK</name>
<organism evidence="1 2">
    <name type="scientific">Thiobacter aerophilum</name>
    <dbReference type="NCBI Taxonomy" id="3121275"/>
    <lineage>
        <taxon>Bacteria</taxon>
        <taxon>Pseudomonadati</taxon>
        <taxon>Pseudomonadota</taxon>
        <taxon>Betaproteobacteria</taxon>
        <taxon>Burkholderiales</taxon>
        <taxon>Thiobacteraceae</taxon>
        <taxon>Thiobacter</taxon>
    </lineage>
</organism>
<evidence type="ECO:0000313" key="2">
    <source>
        <dbReference type="Proteomes" id="UP001482231"/>
    </source>
</evidence>
<evidence type="ECO:0000313" key="1">
    <source>
        <dbReference type="EMBL" id="MEO1765765.1"/>
    </source>
</evidence>
<proteinExistence type="predicted"/>
<dbReference type="RefSeq" id="WP_347306203.1">
    <property type="nucleotide sequence ID" value="NZ_JBAJEX010000001.1"/>
</dbReference>
<dbReference type="Proteomes" id="UP001482231">
    <property type="component" value="Unassembled WGS sequence"/>
</dbReference>
<accession>A0ABV0EAT9</accession>
<dbReference type="EMBL" id="JBAJEX010000001">
    <property type="protein sequence ID" value="MEO1765765.1"/>
    <property type="molecule type" value="Genomic_DNA"/>
</dbReference>
<keyword evidence="2" id="KW-1185">Reference proteome</keyword>
<comment type="caution">
    <text evidence="1">The sequence shown here is derived from an EMBL/GenBank/DDBJ whole genome shotgun (WGS) entry which is preliminary data.</text>
</comment>
<protein>
    <submittedName>
        <fullName evidence="1">Uncharacterized protein</fullName>
    </submittedName>
</protein>
<reference evidence="1 2" key="1">
    <citation type="submission" date="2024-02" db="EMBL/GenBank/DDBJ databases">
        <title>New thermophilic sulfur-oxidizing bacteria from a hot springs of the Uzon caldera (Kamchatka, Russia).</title>
        <authorList>
            <person name="Dukat A.M."/>
            <person name="Elcheninov A.G."/>
            <person name="Frolov E.N."/>
        </authorList>
    </citation>
    <scope>NUCLEOTIDE SEQUENCE [LARGE SCALE GENOMIC DNA]</scope>
    <source>
        <strain evidence="1 2">AK1</strain>
    </source>
</reference>
<sequence length="181" mass="20263">MSDTPQSVPLARAQLEGALDVMAELHEDLTLRRDEAQNEAAREAYDEVLTLLEARQTEYRRRRDALPPPSPRHASYVFLLDPQGQVHPLPHGLYVALVRGAASAPEFAGQTLRLAEWYVRLKGTEPDSVVNEHYGFLAFDREGRVDWDATPRDDQAALPTPAERERLRARLFAAGPDSPSP</sequence>